<evidence type="ECO:0000313" key="6">
    <source>
        <dbReference type="EMBL" id="URQ62844.1"/>
    </source>
</evidence>
<organism evidence="6 7">
    <name type="scientific">SAR86 cluster bacterium</name>
    <dbReference type="NCBI Taxonomy" id="2030880"/>
    <lineage>
        <taxon>Bacteria</taxon>
        <taxon>Pseudomonadati</taxon>
        <taxon>Pseudomonadota</taxon>
        <taxon>Gammaproteobacteria</taxon>
        <taxon>SAR86 cluster</taxon>
    </lineage>
</organism>
<evidence type="ECO:0000256" key="2">
    <source>
        <dbReference type="ARBA" id="ARBA00022630"/>
    </source>
</evidence>
<dbReference type="SUPFAM" id="SSF50475">
    <property type="entry name" value="FMN-binding split barrel"/>
    <property type="match status" value="1"/>
</dbReference>
<dbReference type="GO" id="GO:0004733">
    <property type="term" value="F:pyridoxamine phosphate oxidase activity"/>
    <property type="evidence" value="ECO:0007669"/>
    <property type="project" value="InterPro"/>
</dbReference>
<evidence type="ECO:0000256" key="4">
    <source>
        <dbReference type="ARBA" id="ARBA00023002"/>
    </source>
</evidence>
<dbReference type="EMBL" id="CP097966">
    <property type="protein sequence ID" value="URQ62844.1"/>
    <property type="molecule type" value="Genomic_DNA"/>
</dbReference>
<dbReference type="AlphaFoldDB" id="A0A9Q8TXS9"/>
<feature type="domain" description="Pyridoxamine 5'-phosphate oxidase Alr4036 family FMN-binding" evidence="5">
    <location>
        <begin position="20"/>
        <end position="97"/>
    </location>
</feature>
<sequence>MNKKEELLERANFILQDGVKNRDSLFHTLVLSSLCDGEIESRVMVLREFNEKKRTLRFHSDFRSNKIKELEKDNKTTVIGYDPNLKVQIRLIGETKINYQNEDTQKSWESSQAISKKCYSVKEGSSAKIENPKDVDFDIKSINVEDGYENFCTLNFNYNILEFLYLQRSGHRRCRFSWNAKGEVKSIWLVP</sequence>
<dbReference type="InterPro" id="IPR024624">
    <property type="entry name" value="Pyridox_Oxase_Alr4036_FMN-bd"/>
</dbReference>
<dbReference type="GO" id="GO:0008615">
    <property type="term" value="P:pyridoxine biosynthetic process"/>
    <property type="evidence" value="ECO:0007669"/>
    <property type="project" value="InterPro"/>
</dbReference>
<dbReference type="Pfam" id="PF12766">
    <property type="entry name" value="Pyridox_oxase_2"/>
    <property type="match status" value="1"/>
</dbReference>
<dbReference type="GO" id="GO:0010181">
    <property type="term" value="F:FMN binding"/>
    <property type="evidence" value="ECO:0007669"/>
    <property type="project" value="InterPro"/>
</dbReference>
<evidence type="ECO:0000259" key="5">
    <source>
        <dbReference type="Pfam" id="PF12766"/>
    </source>
</evidence>
<evidence type="ECO:0000256" key="1">
    <source>
        <dbReference type="ARBA" id="ARBA00001917"/>
    </source>
</evidence>
<keyword evidence="2" id="KW-0285">Flavoprotein</keyword>
<keyword evidence="7" id="KW-1185">Reference proteome</keyword>
<dbReference type="PANTHER" id="PTHR10851:SF3">
    <property type="entry name" value="PYRIDOXINE_PYRIDOXAMINE 5'-PHOSPHATE OXIDASE 2"/>
    <property type="match status" value="1"/>
</dbReference>
<dbReference type="Proteomes" id="UP001056381">
    <property type="component" value="Chromosome"/>
</dbReference>
<dbReference type="InterPro" id="IPR012349">
    <property type="entry name" value="Split_barrel_FMN-bd"/>
</dbReference>
<proteinExistence type="predicted"/>
<comment type="cofactor">
    <cofactor evidence="1">
        <name>FMN</name>
        <dbReference type="ChEBI" id="CHEBI:58210"/>
    </cofactor>
</comment>
<keyword evidence="4" id="KW-0560">Oxidoreductase</keyword>
<dbReference type="InterPro" id="IPR000659">
    <property type="entry name" value="Pyridox_Oxase"/>
</dbReference>
<reference evidence="6" key="1">
    <citation type="submission" date="2022-05" db="EMBL/GenBank/DDBJ databases">
        <title>Single-amplified genomics reveal most streamlined microbe among free-living bacteria.</title>
        <authorList>
            <person name="Roda-Garcia J."/>
            <person name="Haro-Moreno J.M."/>
            <person name="Rodriguez-Valera F."/>
            <person name="Almagro-Moreno S."/>
            <person name="Lopez-Perez M."/>
        </authorList>
    </citation>
    <scope>NUCLEOTIDE SEQUENCE</scope>
    <source>
        <strain evidence="6">TMED112-D2-2</strain>
    </source>
</reference>
<dbReference type="PANTHER" id="PTHR10851">
    <property type="entry name" value="PYRIDOXINE-5-PHOSPHATE OXIDASE"/>
    <property type="match status" value="1"/>
</dbReference>
<gene>
    <name evidence="6" type="ORF">M9B40_03725</name>
</gene>
<name>A0A9Q8TXS9_9GAMM</name>
<evidence type="ECO:0000256" key="3">
    <source>
        <dbReference type="ARBA" id="ARBA00022643"/>
    </source>
</evidence>
<evidence type="ECO:0000313" key="7">
    <source>
        <dbReference type="Proteomes" id="UP001056381"/>
    </source>
</evidence>
<dbReference type="Gene3D" id="2.30.110.10">
    <property type="entry name" value="Electron Transport, Fmn-binding Protein, Chain A"/>
    <property type="match status" value="1"/>
</dbReference>
<keyword evidence="3" id="KW-0288">FMN</keyword>
<accession>A0A9Q8TXS9</accession>
<protein>
    <submittedName>
        <fullName evidence="6">Pyridoxamine 5'-phosphate oxidase family protein</fullName>
    </submittedName>
</protein>